<evidence type="ECO:0000313" key="2">
    <source>
        <dbReference type="Proteomes" id="UP000319438"/>
    </source>
</evidence>
<dbReference type="EMBL" id="KT428292">
    <property type="protein sequence ID" value="ALH07077.1"/>
    <property type="molecule type" value="Genomic_DNA"/>
</dbReference>
<reference evidence="1" key="1">
    <citation type="journal article" date="2015" name="Genome Announc.">
        <title>Complete Genome Sequence of a New Member of the Marseilleviridae Recovered from the Brackish Submarine Spring in the Cassis Port-Miou Calanque, France.</title>
        <authorList>
            <person name="Doutre G."/>
            <person name="Arfib B."/>
            <person name="Rochette P."/>
            <person name="Claverie J.M."/>
            <person name="Bonin P."/>
            <person name="Abergel C."/>
        </authorList>
    </citation>
    <scope>NUCLEOTIDE SEQUENCE [LARGE SCALE GENOMIC DNA]</scope>
    <source>
        <strain evidence="1">1</strain>
    </source>
</reference>
<protein>
    <submittedName>
        <fullName evidence="1">Uncharacterized protein</fullName>
    </submittedName>
</protein>
<accession>A0A0N9Q1B2</accession>
<gene>
    <name evidence="1" type="ORF">PMV_379</name>
</gene>
<evidence type="ECO:0000313" key="1">
    <source>
        <dbReference type="EMBL" id="ALH07077.1"/>
    </source>
</evidence>
<name>A0A0N9Q1B2_9VIRU</name>
<organism evidence="1 2">
    <name type="scientific">Port-miou virus</name>
    <dbReference type="NCBI Taxonomy" id="1733873"/>
    <lineage>
        <taxon>Viruses</taxon>
        <taxon>Varidnaviria</taxon>
        <taxon>Bamfordvirae</taxon>
        <taxon>Nucleocytoviricota</taxon>
        <taxon>Megaviricetes</taxon>
        <taxon>Pimascovirales</taxon>
        <taxon>Pimascovirales incertae sedis</taxon>
        <taxon>Marseilleviridae</taxon>
        <taxon>Losannavirus</taxon>
        <taxon>Losannavirus lausannense</taxon>
        <taxon>Lausannevirus</taxon>
    </lineage>
</organism>
<proteinExistence type="predicted"/>
<sequence>MEVCPNCKGGFDDMEEGLVCDKCDRIYNVCQCGRLATFIYLTVDEEDAKEYTRMHGFPLGSNMLLRNKEPGLEYADCGSFSDAVNLYWRCDACDIEYCSEAD</sequence>
<dbReference type="Proteomes" id="UP000319438">
    <property type="component" value="Segment"/>
</dbReference>